<dbReference type="OrthoDB" id="5598852at2759"/>
<comment type="caution">
    <text evidence="2">The sequence shown here is derived from an EMBL/GenBank/DDBJ whole genome shotgun (WGS) entry which is preliminary data.</text>
</comment>
<organism evidence="2 3">
    <name type="scientific">Xylaria multiplex</name>
    <dbReference type="NCBI Taxonomy" id="323545"/>
    <lineage>
        <taxon>Eukaryota</taxon>
        <taxon>Fungi</taxon>
        <taxon>Dikarya</taxon>
        <taxon>Ascomycota</taxon>
        <taxon>Pezizomycotina</taxon>
        <taxon>Sordariomycetes</taxon>
        <taxon>Xylariomycetidae</taxon>
        <taxon>Xylariales</taxon>
        <taxon>Xylariaceae</taxon>
        <taxon>Xylaria</taxon>
    </lineage>
</organism>
<name>A0A7C8IQG7_9PEZI</name>
<dbReference type="Gene3D" id="3.90.1200.10">
    <property type="match status" value="1"/>
</dbReference>
<proteinExistence type="predicted"/>
<dbReference type="Proteomes" id="UP000481858">
    <property type="component" value="Unassembled WGS sequence"/>
</dbReference>
<dbReference type="InterPro" id="IPR011009">
    <property type="entry name" value="Kinase-like_dom_sf"/>
</dbReference>
<feature type="domain" description="Aminoglycoside phosphotransferase" evidence="1">
    <location>
        <begin position="88"/>
        <end position="157"/>
    </location>
</feature>
<dbReference type="SUPFAM" id="SSF56112">
    <property type="entry name" value="Protein kinase-like (PK-like)"/>
    <property type="match status" value="1"/>
</dbReference>
<reference evidence="2 3" key="1">
    <citation type="submission" date="2019-12" db="EMBL/GenBank/DDBJ databases">
        <title>Draft genome sequence of the ascomycete Xylaria multiplex DSM 110363.</title>
        <authorList>
            <person name="Buettner E."/>
            <person name="Kellner H."/>
        </authorList>
    </citation>
    <scope>NUCLEOTIDE SEQUENCE [LARGE SCALE GENOMIC DNA]</scope>
    <source>
        <strain evidence="2 3">DSM 110363</strain>
    </source>
</reference>
<accession>A0A7C8IQG7</accession>
<evidence type="ECO:0000259" key="1">
    <source>
        <dbReference type="Pfam" id="PF01636"/>
    </source>
</evidence>
<dbReference type="EMBL" id="WUBL01000032">
    <property type="protein sequence ID" value="KAF2969721.1"/>
    <property type="molecule type" value="Genomic_DNA"/>
</dbReference>
<sequence length="257" mass="29480">MSFEGKIGEGAQEPLYVYLMSRVRGLTHLDFILLHGFPEDSPENILWRKNLIGDIAHFMALSWENPQPVSLEYRSNLRHTYVRDLLLLWSALPPRFQPITQTCVDSIDDIMSLPMVLLHQDLGSCNIMVEEATCHLVGVIDWAEAEVNPFGFNLYSIQSLMGKLHLRNGWTLFGDYNTLQDIFWERLEREIGGLSASQRQAIKLARILGLLLTRGFTSRLANEPEPTPISDDEYGRYNMMSLDAFLINPQTRFDSFK</sequence>
<protein>
    <recommendedName>
        <fullName evidence="1">Aminoglycoside phosphotransferase domain-containing protein</fullName>
    </recommendedName>
</protein>
<gene>
    <name evidence="2" type="ORF">GQX73_g3865</name>
</gene>
<dbReference type="Pfam" id="PF01636">
    <property type="entry name" value="APH"/>
    <property type="match status" value="1"/>
</dbReference>
<keyword evidence="3" id="KW-1185">Reference proteome</keyword>
<dbReference type="InterPro" id="IPR002575">
    <property type="entry name" value="Aminoglycoside_PTrfase"/>
</dbReference>
<evidence type="ECO:0000313" key="2">
    <source>
        <dbReference type="EMBL" id="KAF2969721.1"/>
    </source>
</evidence>
<dbReference type="AlphaFoldDB" id="A0A7C8IQG7"/>
<evidence type="ECO:0000313" key="3">
    <source>
        <dbReference type="Proteomes" id="UP000481858"/>
    </source>
</evidence>
<dbReference type="InParanoid" id="A0A7C8IQG7"/>